<dbReference type="AlphaFoldDB" id="A0A2S5D2B0"/>
<feature type="transmembrane region" description="Helical" evidence="7">
    <location>
        <begin position="82"/>
        <end position="103"/>
    </location>
</feature>
<evidence type="ECO:0000256" key="1">
    <source>
        <dbReference type="ARBA" id="ARBA00001947"/>
    </source>
</evidence>
<organism evidence="9 10">
    <name type="scientific">Lysinibacillus sphaericus</name>
    <name type="common">Bacillus sphaericus</name>
    <dbReference type="NCBI Taxonomy" id="1421"/>
    <lineage>
        <taxon>Bacteria</taxon>
        <taxon>Bacillati</taxon>
        <taxon>Bacillota</taxon>
        <taxon>Bacilli</taxon>
        <taxon>Bacillales</taxon>
        <taxon>Bacillaceae</taxon>
        <taxon>Lysinibacillus</taxon>
    </lineage>
</organism>
<reference evidence="9 10" key="1">
    <citation type="submission" date="2017-11" db="EMBL/GenBank/DDBJ databases">
        <title>Genome sequence of Lysinibacillus sphaericus, a lignin-degrading bacteria isolated from municipal solid waste soil.</title>
        <authorList>
            <person name="Persinoti G.F."/>
            <person name="Paixao D.A."/>
            <person name="Bugg T.D."/>
            <person name="Squina F.M."/>
        </authorList>
    </citation>
    <scope>NUCLEOTIDE SEQUENCE [LARGE SCALE GENOMIC DNA]</scope>
    <source>
        <strain evidence="9 10">A1</strain>
    </source>
</reference>
<keyword evidence="10" id="KW-1185">Reference proteome</keyword>
<feature type="domain" description="Peptidase M50" evidence="8">
    <location>
        <begin position="18"/>
        <end position="104"/>
    </location>
</feature>
<dbReference type="InterPro" id="IPR008915">
    <property type="entry name" value="Peptidase_M50"/>
</dbReference>
<evidence type="ECO:0000259" key="8">
    <source>
        <dbReference type="Pfam" id="PF02163"/>
    </source>
</evidence>
<keyword evidence="4 7" id="KW-0812">Transmembrane</keyword>
<dbReference type="GO" id="GO:0016020">
    <property type="term" value="C:membrane"/>
    <property type="evidence" value="ECO:0007669"/>
    <property type="project" value="UniProtKB-SubCell"/>
</dbReference>
<comment type="similarity">
    <text evidence="3">Belongs to the peptidase M50B family.</text>
</comment>
<evidence type="ECO:0000256" key="2">
    <source>
        <dbReference type="ARBA" id="ARBA00004141"/>
    </source>
</evidence>
<keyword evidence="5 7" id="KW-1133">Transmembrane helix</keyword>
<sequence length="153" mass="17594">MFDFSLVNIIAHFVYAPFVVIIHEYGHAIFVKLFGGKINYICLGAGDMLFRYKVFRIRAIGWWYTGRINYEFENEINTTKKILISLGGPAINIVSATLVWIVGNVEWADWYRGFIVVSYLMAIFSLIPHKVREDGLESDGLQIINLIKNSVRK</sequence>
<comment type="cofactor">
    <cofactor evidence="1">
        <name>Zn(2+)</name>
        <dbReference type="ChEBI" id="CHEBI:29105"/>
    </cofactor>
</comment>
<name>A0A2S5D2B0_LYSSH</name>
<gene>
    <name evidence="9" type="ORF">LYSIN_01891</name>
</gene>
<evidence type="ECO:0000256" key="4">
    <source>
        <dbReference type="ARBA" id="ARBA00022692"/>
    </source>
</evidence>
<evidence type="ECO:0000313" key="10">
    <source>
        <dbReference type="Proteomes" id="UP000237319"/>
    </source>
</evidence>
<proteinExistence type="inferred from homology"/>
<dbReference type="Proteomes" id="UP000237319">
    <property type="component" value="Unassembled WGS sequence"/>
</dbReference>
<protein>
    <recommendedName>
        <fullName evidence="8">Peptidase M50 domain-containing protein</fullName>
    </recommendedName>
</protein>
<evidence type="ECO:0000256" key="6">
    <source>
        <dbReference type="ARBA" id="ARBA00023136"/>
    </source>
</evidence>
<comment type="caution">
    <text evidence="9">The sequence shown here is derived from an EMBL/GenBank/DDBJ whole genome shotgun (WGS) entry which is preliminary data.</text>
</comment>
<feature type="transmembrane region" description="Helical" evidence="7">
    <location>
        <begin position="109"/>
        <end position="127"/>
    </location>
</feature>
<feature type="transmembrane region" description="Helical" evidence="7">
    <location>
        <begin position="6"/>
        <end position="25"/>
    </location>
</feature>
<evidence type="ECO:0000256" key="5">
    <source>
        <dbReference type="ARBA" id="ARBA00022989"/>
    </source>
</evidence>
<evidence type="ECO:0000256" key="3">
    <source>
        <dbReference type="ARBA" id="ARBA00007931"/>
    </source>
</evidence>
<keyword evidence="6 7" id="KW-0472">Membrane</keyword>
<evidence type="ECO:0000313" key="9">
    <source>
        <dbReference type="EMBL" id="POZ57108.1"/>
    </source>
</evidence>
<dbReference type="Pfam" id="PF02163">
    <property type="entry name" value="Peptidase_M50"/>
    <property type="match status" value="1"/>
</dbReference>
<dbReference type="EMBL" id="PGLV01000001">
    <property type="protein sequence ID" value="POZ57108.1"/>
    <property type="molecule type" value="Genomic_DNA"/>
</dbReference>
<dbReference type="RefSeq" id="WP_103977050.1">
    <property type="nucleotide sequence ID" value="NZ_PGLV01000001.1"/>
</dbReference>
<dbReference type="GO" id="GO:0006508">
    <property type="term" value="P:proteolysis"/>
    <property type="evidence" value="ECO:0007669"/>
    <property type="project" value="InterPro"/>
</dbReference>
<evidence type="ECO:0000256" key="7">
    <source>
        <dbReference type="SAM" id="Phobius"/>
    </source>
</evidence>
<accession>A0A2S5D2B0</accession>
<comment type="subcellular location">
    <subcellularLocation>
        <location evidence="2">Membrane</location>
        <topology evidence="2">Multi-pass membrane protein</topology>
    </subcellularLocation>
</comment>